<gene>
    <name evidence="2" type="ORF">MoryE10_25800</name>
</gene>
<feature type="transmembrane region" description="Helical" evidence="1">
    <location>
        <begin position="48"/>
        <end position="71"/>
    </location>
</feature>
<dbReference type="AlphaFoldDB" id="A0A8D4VT02"/>
<keyword evidence="1" id="KW-0472">Membrane</keyword>
<evidence type="ECO:0000256" key="1">
    <source>
        <dbReference type="SAM" id="Phobius"/>
    </source>
</evidence>
<dbReference type="Proteomes" id="UP000824988">
    <property type="component" value="Chromosome"/>
</dbReference>
<sequence>MAAPFAISRIMQKFAVPGLVGVVLFGIGRWQDLAWLQITGMALAAPIAWVYALVIFIFIPFAIFDWIRAFLRKGAPGSRRR</sequence>
<evidence type="ECO:0000313" key="2">
    <source>
        <dbReference type="EMBL" id="BBL71974.1"/>
    </source>
</evidence>
<keyword evidence="1" id="KW-0812">Transmembrane</keyword>
<keyword evidence="3" id="KW-1185">Reference proteome</keyword>
<reference evidence="2" key="1">
    <citation type="submission" date="2019-06" db="EMBL/GenBank/DDBJ databases">
        <title>Complete genome sequence of Methylogaea oryzae strain JCM16910.</title>
        <authorList>
            <person name="Asakawa S."/>
        </authorList>
    </citation>
    <scope>NUCLEOTIDE SEQUENCE</scope>
    <source>
        <strain evidence="2">E10</strain>
    </source>
</reference>
<organism evidence="2 3">
    <name type="scientific">Methylogaea oryzae</name>
    <dbReference type="NCBI Taxonomy" id="1295382"/>
    <lineage>
        <taxon>Bacteria</taxon>
        <taxon>Pseudomonadati</taxon>
        <taxon>Pseudomonadota</taxon>
        <taxon>Gammaproteobacteria</taxon>
        <taxon>Methylococcales</taxon>
        <taxon>Methylococcaceae</taxon>
        <taxon>Methylogaea</taxon>
    </lineage>
</organism>
<dbReference type="KEGG" id="moz:MoryE10_25800"/>
<name>A0A8D4VT02_9GAMM</name>
<evidence type="ECO:0000313" key="3">
    <source>
        <dbReference type="Proteomes" id="UP000824988"/>
    </source>
</evidence>
<proteinExistence type="predicted"/>
<protein>
    <submittedName>
        <fullName evidence="2">Uncharacterized protein</fullName>
    </submittedName>
</protein>
<accession>A0A8D4VT02</accession>
<dbReference type="EMBL" id="AP019782">
    <property type="protein sequence ID" value="BBL71974.1"/>
    <property type="molecule type" value="Genomic_DNA"/>
</dbReference>
<feature type="transmembrane region" description="Helical" evidence="1">
    <location>
        <begin position="12"/>
        <end position="28"/>
    </location>
</feature>
<keyword evidence="1" id="KW-1133">Transmembrane helix</keyword>